<comment type="caution">
    <text evidence="2">The sequence shown here is derived from an EMBL/GenBank/DDBJ whole genome shotgun (WGS) entry which is preliminary data.</text>
</comment>
<proteinExistence type="predicted"/>
<protein>
    <submittedName>
        <fullName evidence="2">Uncharacterized protein</fullName>
    </submittedName>
</protein>
<evidence type="ECO:0000313" key="3">
    <source>
        <dbReference type="Proteomes" id="UP001219525"/>
    </source>
</evidence>
<reference evidence="2" key="1">
    <citation type="submission" date="2023-03" db="EMBL/GenBank/DDBJ databases">
        <title>Massive genome expansion in bonnet fungi (Mycena s.s.) driven by repeated elements and novel gene families across ecological guilds.</title>
        <authorList>
            <consortium name="Lawrence Berkeley National Laboratory"/>
            <person name="Harder C.B."/>
            <person name="Miyauchi S."/>
            <person name="Viragh M."/>
            <person name="Kuo A."/>
            <person name="Thoen E."/>
            <person name="Andreopoulos B."/>
            <person name="Lu D."/>
            <person name="Skrede I."/>
            <person name="Drula E."/>
            <person name="Henrissat B."/>
            <person name="Morin E."/>
            <person name="Kohler A."/>
            <person name="Barry K."/>
            <person name="LaButti K."/>
            <person name="Morin E."/>
            <person name="Salamov A."/>
            <person name="Lipzen A."/>
            <person name="Mereny Z."/>
            <person name="Hegedus B."/>
            <person name="Baldrian P."/>
            <person name="Stursova M."/>
            <person name="Weitz H."/>
            <person name="Taylor A."/>
            <person name="Grigoriev I.V."/>
            <person name="Nagy L.G."/>
            <person name="Martin F."/>
            <person name="Kauserud H."/>
        </authorList>
    </citation>
    <scope>NUCLEOTIDE SEQUENCE</scope>
    <source>
        <strain evidence="2">9144</strain>
    </source>
</reference>
<dbReference type="EMBL" id="JARJCW010000105">
    <property type="protein sequence ID" value="KAJ7193713.1"/>
    <property type="molecule type" value="Genomic_DNA"/>
</dbReference>
<accession>A0AAD6UVW7</accession>
<evidence type="ECO:0000256" key="1">
    <source>
        <dbReference type="SAM" id="MobiDB-lite"/>
    </source>
</evidence>
<dbReference type="Proteomes" id="UP001219525">
    <property type="component" value="Unassembled WGS sequence"/>
</dbReference>
<dbReference type="AlphaFoldDB" id="A0AAD6UVW7"/>
<keyword evidence="3" id="KW-1185">Reference proteome</keyword>
<organism evidence="2 3">
    <name type="scientific">Mycena pura</name>
    <dbReference type="NCBI Taxonomy" id="153505"/>
    <lineage>
        <taxon>Eukaryota</taxon>
        <taxon>Fungi</taxon>
        <taxon>Dikarya</taxon>
        <taxon>Basidiomycota</taxon>
        <taxon>Agaricomycotina</taxon>
        <taxon>Agaricomycetes</taxon>
        <taxon>Agaricomycetidae</taxon>
        <taxon>Agaricales</taxon>
        <taxon>Marasmiineae</taxon>
        <taxon>Mycenaceae</taxon>
        <taxon>Mycena</taxon>
    </lineage>
</organism>
<evidence type="ECO:0000313" key="2">
    <source>
        <dbReference type="EMBL" id="KAJ7193713.1"/>
    </source>
</evidence>
<gene>
    <name evidence="2" type="ORF">GGX14DRAFT_405285</name>
</gene>
<sequence length="213" mass="24096">MSRQPAYWRRKLAKKLSGPHIRRLRVLSGVLRTRAPGLKPVRVTRGSKFTRGISNPNSRPVQPEVDTGIRRVPPSGSRTHWDKKGKSNISVRSNKRAHLDNRRGAGTRQEPACNRPDFRFRYCFETAALWTDAAGFRIEFKRLCYVTRGANWLDMRRGWKQVAGGQQAVLKLQTSQWDSKQSTETDVAGNSGDVEAYYWDQGTARKGSLIVGG</sequence>
<feature type="region of interest" description="Disordered" evidence="1">
    <location>
        <begin position="48"/>
        <end position="110"/>
    </location>
</feature>
<name>A0AAD6UVW7_9AGAR</name>